<dbReference type="PANTHER" id="PTHR10589:SF50">
    <property type="entry name" value="UBIQUITIN CARBOXYL-TERMINAL HYDROLASE"/>
    <property type="match status" value="1"/>
</dbReference>
<dbReference type="Pfam" id="PF01088">
    <property type="entry name" value="Peptidase_C12"/>
    <property type="match status" value="1"/>
</dbReference>
<dbReference type="PROSITE" id="PS52048">
    <property type="entry name" value="UCH_DOMAIN"/>
    <property type="match status" value="1"/>
</dbReference>
<evidence type="ECO:0000313" key="3">
    <source>
        <dbReference type="EMBL" id="MCE3051477.1"/>
    </source>
</evidence>
<dbReference type="InterPro" id="IPR038765">
    <property type="entry name" value="Papain-like_cys_pep_sf"/>
</dbReference>
<reference evidence="3 4" key="1">
    <citation type="journal article" date="2021" name="BMC Genomics">
        <title>Datura genome reveals duplications of psychoactive alkaloid biosynthetic genes and high mutation rate following tissue culture.</title>
        <authorList>
            <person name="Rajewski A."/>
            <person name="Carter-House D."/>
            <person name="Stajich J."/>
            <person name="Litt A."/>
        </authorList>
    </citation>
    <scope>NUCLEOTIDE SEQUENCE [LARGE SCALE GENOMIC DNA]</scope>
    <source>
        <strain evidence="3">AR-01</strain>
    </source>
</reference>
<accession>A0ABS8WN41</accession>
<keyword evidence="4" id="KW-1185">Reference proteome</keyword>
<keyword evidence="3" id="KW-0378">Hydrolase</keyword>
<gene>
    <name evidence="3" type="primary">UCH3_2</name>
    <name evidence="3" type="ORF">HAX54_049942</name>
</gene>
<name>A0ABS8WN41_DATST</name>
<comment type="caution">
    <text evidence="3">The sequence shown here is derived from an EMBL/GenBank/DDBJ whole genome shotgun (WGS) entry which is preliminary data.</text>
</comment>
<dbReference type="GO" id="GO:0016787">
    <property type="term" value="F:hydrolase activity"/>
    <property type="evidence" value="ECO:0007669"/>
    <property type="project" value="UniProtKB-KW"/>
</dbReference>
<dbReference type="EMBL" id="JACEIK010008615">
    <property type="protein sequence ID" value="MCE3051477.1"/>
    <property type="molecule type" value="Genomic_DNA"/>
</dbReference>
<sequence length="72" mass="7881">MAPVNVDTHFICFTCVDGQLYELDGRKSGPISHGASTPSSLLQDAAKVIQKMMQKNPDSMNFNVIAISKRVK</sequence>
<dbReference type="InterPro" id="IPR001578">
    <property type="entry name" value="Peptidase_C12_UCH"/>
</dbReference>
<feature type="non-terminal residue" evidence="3">
    <location>
        <position position="72"/>
    </location>
</feature>
<proteinExistence type="inferred from homology"/>
<evidence type="ECO:0000259" key="2">
    <source>
        <dbReference type="PROSITE" id="PS52048"/>
    </source>
</evidence>
<comment type="caution">
    <text evidence="1">Lacks conserved residue(s) required for the propagation of feature annotation.</text>
</comment>
<evidence type="ECO:0000313" key="4">
    <source>
        <dbReference type="Proteomes" id="UP000823775"/>
    </source>
</evidence>
<organism evidence="3 4">
    <name type="scientific">Datura stramonium</name>
    <name type="common">Jimsonweed</name>
    <name type="synonym">Common thornapple</name>
    <dbReference type="NCBI Taxonomy" id="4076"/>
    <lineage>
        <taxon>Eukaryota</taxon>
        <taxon>Viridiplantae</taxon>
        <taxon>Streptophyta</taxon>
        <taxon>Embryophyta</taxon>
        <taxon>Tracheophyta</taxon>
        <taxon>Spermatophyta</taxon>
        <taxon>Magnoliopsida</taxon>
        <taxon>eudicotyledons</taxon>
        <taxon>Gunneridae</taxon>
        <taxon>Pentapetalae</taxon>
        <taxon>asterids</taxon>
        <taxon>lamiids</taxon>
        <taxon>Solanales</taxon>
        <taxon>Solanaceae</taxon>
        <taxon>Solanoideae</taxon>
        <taxon>Datureae</taxon>
        <taxon>Datura</taxon>
    </lineage>
</organism>
<dbReference type="Gene3D" id="3.30.1490.420">
    <property type="entry name" value="Ubiquitin carboxyl-terminal hydrolase, domain 2"/>
    <property type="match status" value="1"/>
</dbReference>
<dbReference type="PANTHER" id="PTHR10589">
    <property type="entry name" value="UBIQUITIN CARBOXYL-TERMINAL HYDROLASE"/>
    <property type="match status" value="1"/>
</dbReference>
<feature type="domain" description="UCH catalytic" evidence="2">
    <location>
        <begin position="1"/>
        <end position="69"/>
    </location>
</feature>
<comment type="similarity">
    <text evidence="1">Belongs to the peptidase C12 family.</text>
</comment>
<evidence type="ECO:0000256" key="1">
    <source>
        <dbReference type="PROSITE-ProRule" id="PRU01393"/>
    </source>
</evidence>
<protein>
    <submittedName>
        <fullName evidence="3">Ubiquitin carboxyl-terminal hydrolase 3</fullName>
    </submittedName>
</protein>
<dbReference type="Proteomes" id="UP000823775">
    <property type="component" value="Unassembled WGS sequence"/>
</dbReference>
<dbReference type="SUPFAM" id="SSF54001">
    <property type="entry name" value="Cysteine proteinases"/>
    <property type="match status" value="1"/>
</dbReference>